<evidence type="ECO:0000256" key="1">
    <source>
        <dbReference type="SAM" id="Coils"/>
    </source>
</evidence>
<dbReference type="GO" id="GO:0000725">
    <property type="term" value="P:recombinational repair"/>
    <property type="evidence" value="ECO:0007669"/>
    <property type="project" value="TreeGrafter"/>
</dbReference>
<dbReference type="Gene3D" id="3.40.50.300">
    <property type="entry name" value="P-loop containing nucleotide triphosphate hydrolases"/>
    <property type="match status" value="2"/>
</dbReference>
<dbReference type="SUPFAM" id="SSF52540">
    <property type="entry name" value="P-loop containing nucleoside triphosphate hydrolases"/>
    <property type="match status" value="1"/>
</dbReference>
<sequence>MVKVIRGASGKYASTKSLLEYFENRNDIEGILYLGYPIIGSVEGAINIDAMLVSKQHGVVVIDLCEGVTVEDRTDIRDDFYTKVKSKLTDYKSLHQRRELMIEIGVVTYASGWKGLEESERSYDVVTNFKEMDAFLAEQEWKHPDYYVHLLQAIQAITKIRTAPKRENVKKENSRGAKLKKLEESIANLDHNQSAAVIETVDGPQRVRGLAGSGKTIVLALKVAYLHAKNPDWNIAVTFNTRALKKQFEELITRFTYEHKRDEPDWNKIKIIQAWGSPNSEGIYYNICKAHNNEYHDLNSAKHLTYSSDYFGAVCRRALREIDVFKPMYDVILIDEAQDFSKEFLLLCYEILKEPKRLIFAYDELQSLNKNSMATPEEIFGKHPNGEPRVELRNEKDKPKQDIILDVCYRNSRPILATAHALGFGIHYEKGIVQMFGNETLWKDVGYDVLEGALREGNEVKLGRNAKSSPAFLESHSPIDDLIHFESFDSEEKQAEWIAKEIKKNIEEDELRYQDIMVIHTDPFTTQDAVKSIRGNLYKMGINSHVAGAANPDIFTETDSITFTGIYRAKGNEAGMIYLINGQNCYGGLELARKRNILFTGMTRSKAWVRVTGYGEDMEKLIEEYEEIKNNKFELEFTYPTEEERQKMTIINRDMTKDERKKIENTIGNLTEIIKAIHSGDIYLEDLPEELRHALKGILDNES</sequence>
<dbReference type="EMBL" id="CP020743">
    <property type="protein sequence ID" value="ARJ24039.1"/>
    <property type="molecule type" value="Genomic_DNA"/>
</dbReference>
<feature type="region of interest" description="Disordered" evidence="2">
    <location>
        <begin position="376"/>
        <end position="395"/>
    </location>
</feature>
<dbReference type="PANTHER" id="PTHR11070:SF2">
    <property type="entry name" value="ATP-DEPENDENT DNA HELICASE SRS2"/>
    <property type="match status" value="1"/>
</dbReference>
<dbReference type="GO" id="GO:0005524">
    <property type="term" value="F:ATP binding"/>
    <property type="evidence" value="ECO:0007669"/>
    <property type="project" value="InterPro"/>
</dbReference>
<evidence type="ECO:0000313" key="4">
    <source>
        <dbReference type="EMBL" id="ARJ24039.1"/>
    </source>
</evidence>
<feature type="domain" description="UvrD-like helicase C-terminal" evidence="3">
    <location>
        <begin position="565"/>
        <end position="611"/>
    </location>
</feature>
<dbReference type="Proteomes" id="UP000192932">
    <property type="component" value="Chromosome"/>
</dbReference>
<evidence type="ECO:0000256" key="2">
    <source>
        <dbReference type="SAM" id="MobiDB-lite"/>
    </source>
</evidence>
<dbReference type="AlphaFoldDB" id="A0A1W6AE06"/>
<feature type="coiled-coil region" evidence="1">
    <location>
        <begin position="611"/>
        <end position="638"/>
    </location>
</feature>
<keyword evidence="4" id="KW-0067">ATP-binding</keyword>
<reference evidence="4 5" key="1">
    <citation type="submission" date="2017-04" db="EMBL/GenBank/DDBJ databases">
        <title>The Characteristic of a Fine Plant Growth-Promoting Rhizobacteria Bacillus mycoides Gnyt1 and its Whole Genome Sequencing Analysis.</title>
        <authorList>
            <person name="Li J.H."/>
            <person name="Yao T."/>
        </authorList>
    </citation>
    <scope>NUCLEOTIDE SEQUENCE [LARGE SCALE GENOMIC DNA]</scope>
    <source>
        <strain evidence="4 5">Gnyt1</strain>
    </source>
</reference>
<keyword evidence="4" id="KW-0347">Helicase</keyword>
<evidence type="ECO:0000313" key="5">
    <source>
        <dbReference type="Proteomes" id="UP000192932"/>
    </source>
</evidence>
<keyword evidence="4" id="KW-0378">Hydrolase</keyword>
<protein>
    <submittedName>
        <fullName evidence="4">Helicase</fullName>
    </submittedName>
</protein>
<dbReference type="PANTHER" id="PTHR11070">
    <property type="entry name" value="UVRD / RECB / PCRA DNA HELICASE FAMILY MEMBER"/>
    <property type="match status" value="1"/>
</dbReference>
<organism evidence="4 5">
    <name type="scientific">Bacillus mycoides</name>
    <dbReference type="NCBI Taxonomy" id="1405"/>
    <lineage>
        <taxon>Bacteria</taxon>
        <taxon>Bacillati</taxon>
        <taxon>Bacillota</taxon>
        <taxon>Bacilli</taxon>
        <taxon>Bacillales</taxon>
        <taxon>Bacillaceae</taxon>
        <taxon>Bacillus</taxon>
        <taxon>Bacillus cereus group</taxon>
    </lineage>
</organism>
<dbReference type="InterPro" id="IPR027785">
    <property type="entry name" value="UvrD-like_helicase_C"/>
</dbReference>
<dbReference type="InterPro" id="IPR027417">
    <property type="entry name" value="P-loop_NTPase"/>
</dbReference>
<keyword evidence="1" id="KW-0175">Coiled coil</keyword>
<dbReference type="Pfam" id="PF13538">
    <property type="entry name" value="UvrD_C_2"/>
    <property type="match status" value="1"/>
</dbReference>
<feature type="compositionally biased region" description="Basic and acidic residues" evidence="2">
    <location>
        <begin position="379"/>
        <end position="395"/>
    </location>
</feature>
<dbReference type="GO" id="GO:0043138">
    <property type="term" value="F:3'-5' DNA helicase activity"/>
    <property type="evidence" value="ECO:0007669"/>
    <property type="project" value="TreeGrafter"/>
</dbReference>
<dbReference type="GO" id="GO:0003677">
    <property type="term" value="F:DNA binding"/>
    <property type="evidence" value="ECO:0007669"/>
    <property type="project" value="InterPro"/>
</dbReference>
<name>A0A1W6AE06_BACMY</name>
<evidence type="ECO:0000259" key="3">
    <source>
        <dbReference type="Pfam" id="PF13538"/>
    </source>
</evidence>
<keyword evidence="4" id="KW-0547">Nucleotide-binding</keyword>
<proteinExistence type="predicted"/>
<accession>A0A1W6AE06</accession>
<gene>
    <name evidence="4" type="ORF">B7492_23795</name>
</gene>
<dbReference type="InterPro" id="IPR000212">
    <property type="entry name" value="DNA_helicase_UvrD/REP"/>
</dbReference>